<feature type="compositionally biased region" description="Low complexity" evidence="1">
    <location>
        <begin position="18"/>
        <end position="27"/>
    </location>
</feature>
<comment type="caution">
    <text evidence="2">The sequence shown here is derived from an EMBL/GenBank/DDBJ whole genome shotgun (WGS) entry which is preliminary data.</text>
</comment>
<accession>A0A9X7PIY7</accession>
<dbReference type="RefSeq" id="WP_106674892.1">
    <property type="nucleotide sequence ID" value="NZ_PXWG01000009.1"/>
</dbReference>
<name>A0A9X7PIY7_9ACTN</name>
<protein>
    <submittedName>
        <fullName evidence="2">Uncharacterized protein</fullName>
    </submittedName>
</protein>
<gene>
    <name evidence="2" type="ORF">B7P34_06825</name>
</gene>
<proteinExistence type="predicted"/>
<dbReference type="Proteomes" id="UP000242427">
    <property type="component" value="Unassembled WGS sequence"/>
</dbReference>
<evidence type="ECO:0000313" key="2">
    <source>
        <dbReference type="EMBL" id="PSJ29576.1"/>
    </source>
</evidence>
<keyword evidence="3" id="KW-1185">Reference proteome</keyword>
<feature type="region of interest" description="Disordered" evidence="1">
    <location>
        <begin position="1"/>
        <end position="27"/>
    </location>
</feature>
<reference evidence="2 3" key="1">
    <citation type="submission" date="2018-03" db="EMBL/GenBank/DDBJ databases">
        <title>Chitinolytic properties of Streptosporangium nondiastaticum TBG75A20.</title>
        <authorList>
            <person name="Gayathri V."/>
            <person name="Shiburaj S."/>
        </authorList>
    </citation>
    <scope>NUCLEOTIDE SEQUENCE [LARGE SCALE GENOMIC DNA]</scope>
    <source>
        <strain evidence="2 3">TBG75A20</strain>
    </source>
</reference>
<evidence type="ECO:0000256" key="1">
    <source>
        <dbReference type="SAM" id="MobiDB-lite"/>
    </source>
</evidence>
<dbReference type="AlphaFoldDB" id="A0A9X7PIY7"/>
<sequence length="140" mass="14641">MTSSTPAAAVHTVRDDAATTPEEAAPPGAVHLDQFRAQRRANRLLARIRAAAGRDQLALVQELILDHGLTEGEFSANDFRRQLPDDLPHGLLGAAVRGLAASGAITATGRTVPSTAPATHGHRITVYRITAAPEETAPAA</sequence>
<organism evidence="2 3">
    <name type="scientific">Streptosporangium nondiastaticum</name>
    <dbReference type="NCBI Taxonomy" id="35764"/>
    <lineage>
        <taxon>Bacteria</taxon>
        <taxon>Bacillati</taxon>
        <taxon>Actinomycetota</taxon>
        <taxon>Actinomycetes</taxon>
        <taxon>Streptosporangiales</taxon>
        <taxon>Streptosporangiaceae</taxon>
        <taxon>Streptosporangium</taxon>
    </lineage>
</organism>
<dbReference type="OrthoDB" id="4316190at2"/>
<evidence type="ECO:0000313" key="3">
    <source>
        <dbReference type="Proteomes" id="UP000242427"/>
    </source>
</evidence>
<dbReference type="EMBL" id="PXWG01000009">
    <property type="protein sequence ID" value="PSJ29576.1"/>
    <property type="molecule type" value="Genomic_DNA"/>
</dbReference>